<evidence type="ECO:0000256" key="7">
    <source>
        <dbReference type="ARBA" id="ARBA00041220"/>
    </source>
</evidence>
<dbReference type="GO" id="GO:0120518">
    <property type="term" value="F:protein N-terminal-methionine acetyltransferase activity"/>
    <property type="evidence" value="ECO:0007669"/>
    <property type="project" value="UniProtKB-EC"/>
</dbReference>
<evidence type="ECO:0000256" key="9">
    <source>
        <dbReference type="ARBA" id="ARBA00042702"/>
    </source>
</evidence>
<comment type="function">
    <text evidence="12">Catalytic subunit of the NatB complex which catalyzes acetylation of the N-terminal methionine residues of peptides beginning with Met-Asp, Met-Glu, Met-Asn and Met-Gln. Proteins with cell cycle functions are overrepresented in the pool of NatB substrates. Required for maintaining the structure and function of actomyosin fibers and for proper cellular migration.</text>
</comment>
<dbReference type="PANTHER" id="PTHR45910">
    <property type="entry name" value="N-ALPHA-ACETYLTRANSFERASE 20"/>
    <property type="match status" value="1"/>
</dbReference>
<keyword evidence="1" id="KW-0808">Transferase</keyword>
<comment type="subunit">
    <text evidence="4">Component of the N-terminal acetyltransferase B (NatB) complex which is composed of NAA20 and NAA25.</text>
</comment>
<comment type="catalytic activity">
    <reaction evidence="15">
        <text>N-terminal L-methionyl-L-glutaminyl-[protein] + acetyl-CoA = N-terminal N(alpha)-acetyl-L-methionyl-L-glutaminyl-[protein] + CoA + H(+)</text>
        <dbReference type="Rhea" id="RHEA:50492"/>
        <dbReference type="Rhea" id="RHEA-COMP:12698"/>
        <dbReference type="Rhea" id="RHEA-COMP:12699"/>
        <dbReference type="ChEBI" id="CHEBI:15378"/>
        <dbReference type="ChEBI" id="CHEBI:57287"/>
        <dbReference type="ChEBI" id="CHEBI:57288"/>
        <dbReference type="ChEBI" id="CHEBI:133361"/>
        <dbReference type="ChEBI" id="CHEBI:133362"/>
        <dbReference type="EC" id="2.3.1.254"/>
    </reaction>
</comment>
<evidence type="ECO:0000256" key="6">
    <source>
        <dbReference type="ARBA" id="ARBA00039529"/>
    </source>
</evidence>
<dbReference type="InterPro" id="IPR000182">
    <property type="entry name" value="GNAT_dom"/>
</dbReference>
<dbReference type="InterPro" id="IPR016181">
    <property type="entry name" value="Acyl_CoA_acyltransferase"/>
</dbReference>
<evidence type="ECO:0000256" key="14">
    <source>
        <dbReference type="ARBA" id="ARBA00047402"/>
    </source>
</evidence>
<evidence type="ECO:0000259" key="17">
    <source>
        <dbReference type="PROSITE" id="PS51186"/>
    </source>
</evidence>
<dbReference type="Gene3D" id="3.40.630.30">
    <property type="match status" value="1"/>
</dbReference>
<keyword evidence="2" id="KW-0012">Acyltransferase</keyword>
<evidence type="ECO:0000256" key="12">
    <source>
        <dbReference type="ARBA" id="ARBA00046112"/>
    </source>
</evidence>
<dbReference type="InterPro" id="IPR051646">
    <property type="entry name" value="NatB_acetyltransferase_subunit"/>
</dbReference>
<evidence type="ECO:0000256" key="15">
    <source>
        <dbReference type="ARBA" id="ARBA00048177"/>
    </source>
</evidence>
<evidence type="ECO:0000256" key="2">
    <source>
        <dbReference type="ARBA" id="ARBA00023315"/>
    </source>
</evidence>
<comment type="catalytic activity">
    <reaction evidence="13">
        <text>N-terminal L-methionyl-L-aspartyl-[protein] + acetyl-CoA = N-terminal N(alpha)-acetyl-L-methionyl-L-aspartyl-[protein] + CoA + H(+)</text>
        <dbReference type="Rhea" id="RHEA:50480"/>
        <dbReference type="Rhea" id="RHEA-COMP:12692"/>
        <dbReference type="Rhea" id="RHEA-COMP:12693"/>
        <dbReference type="ChEBI" id="CHEBI:15378"/>
        <dbReference type="ChEBI" id="CHEBI:57287"/>
        <dbReference type="ChEBI" id="CHEBI:57288"/>
        <dbReference type="ChEBI" id="CHEBI:133045"/>
        <dbReference type="ChEBI" id="CHEBI:133063"/>
        <dbReference type="EC" id="2.3.1.254"/>
    </reaction>
</comment>
<name>A0A3B5AJ00_9TELE</name>
<reference evidence="18" key="1">
    <citation type="submission" date="2023-09" db="UniProtKB">
        <authorList>
            <consortium name="Ensembl"/>
        </authorList>
    </citation>
    <scope>IDENTIFICATION</scope>
</reference>
<accession>A0A3B5AJ00</accession>
<comment type="catalytic activity">
    <reaction evidence="14">
        <text>N-terminal L-methionyl-L-asparaginyl-[protein] + acetyl-CoA = N-terminal N(alpha)-acetyl-L-methionyl-L-asparaginyl-[protein] + CoA + H(+)</text>
        <dbReference type="Rhea" id="RHEA:50484"/>
        <dbReference type="Rhea" id="RHEA-COMP:12694"/>
        <dbReference type="Rhea" id="RHEA-COMP:12695"/>
        <dbReference type="ChEBI" id="CHEBI:15378"/>
        <dbReference type="ChEBI" id="CHEBI:57287"/>
        <dbReference type="ChEBI" id="CHEBI:57288"/>
        <dbReference type="ChEBI" id="CHEBI:133356"/>
        <dbReference type="ChEBI" id="CHEBI:133358"/>
        <dbReference type="EC" id="2.3.1.254"/>
    </reaction>
</comment>
<sequence>MIQVNNDNLTANSCFCFVNRNLDPLTETYGIPFYLQYLAHWPEYFIVAEAPGGELMGYRRGSMSKRNQHGQYQLLQAFHEENYWGLPHLHILAYMKGGFFVDLFVRVSNQVAVNMYKRLGYSVYRTVIEYYSASNGEPDEDAYDMRKALSRDTEKKSIIPLPHPVRPEDIE</sequence>
<feature type="domain" description="N-acetyltransferase" evidence="17">
    <location>
        <begin position="4"/>
        <end position="150"/>
    </location>
</feature>
<dbReference type="EC" id="2.3.1.254" evidence="5"/>
<evidence type="ECO:0000256" key="11">
    <source>
        <dbReference type="ARBA" id="ARBA00042743"/>
    </source>
</evidence>
<dbReference type="SUPFAM" id="SSF55729">
    <property type="entry name" value="Acyl-CoA N-acyltransferases (Nat)"/>
    <property type="match status" value="1"/>
</dbReference>
<evidence type="ECO:0000256" key="8">
    <source>
        <dbReference type="ARBA" id="ARBA00042295"/>
    </source>
</evidence>
<dbReference type="STRING" id="144197.ENSSPAP00000021473"/>
<evidence type="ECO:0000313" key="18">
    <source>
        <dbReference type="Ensembl" id="ENSSPAP00000021473.1"/>
    </source>
</evidence>
<evidence type="ECO:0000256" key="4">
    <source>
        <dbReference type="ARBA" id="ARBA00038748"/>
    </source>
</evidence>
<evidence type="ECO:0000256" key="1">
    <source>
        <dbReference type="ARBA" id="ARBA00022679"/>
    </source>
</evidence>
<dbReference type="GO" id="GO:0031416">
    <property type="term" value="C:NatB complex"/>
    <property type="evidence" value="ECO:0007669"/>
    <property type="project" value="TreeGrafter"/>
</dbReference>
<dbReference type="PROSITE" id="PS51186">
    <property type="entry name" value="GNAT"/>
    <property type="match status" value="1"/>
</dbReference>
<dbReference type="AlphaFoldDB" id="A0A3B5AJ00"/>
<dbReference type="GeneTree" id="ENSGT00550000075046"/>
<evidence type="ECO:0000256" key="3">
    <source>
        <dbReference type="ARBA" id="ARBA00025786"/>
    </source>
</evidence>
<dbReference type="Ensembl" id="ENSSPAT00000021806.1">
    <property type="protein sequence ID" value="ENSSPAP00000021473.1"/>
    <property type="gene ID" value="ENSSPAG00000016196.1"/>
</dbReference>
<comment type="similarity">
    <text evidence="3">Belongs to the acetyltransferase family. ARD1 subfamily.</text>
</comment>
<organism evidence="18">
    <name type="scientific">Stegastes partitus</name>
    <name type="common">bicolor damselfish</name>
    <dbReference type="NCBI Taxonomy" id="144197"/>
    <lineage>
        <taxon>Eukaryota</taxon>
        <taxon>Metazoa</taxon>
        <taxon>Chordata</taxon>
        <taxon>Craniata</taxon>
        <taxon>Vertebrata</taxon>
        <taxon>Euteleostomi</taxon>
        <taxon>Actinopterygii</taxon>
        <taxon>Neopterygii</taxon>
        <taxon>Teleostei</taxon>
        <taxon>Neoteleostei</taxon>
        <taxon>Acanthomorphata</taxon>
        <taxon>Ovalentaria</taxon>
        <taxon>Pomacentridae</taxon>
        <taxon>Stegastes</taxon>
    </lineage>
</organism>
<dbReference type="PANTHER" id="PTHR45910:SF1">
    <property type="entry name" value="N-ALPHA-ACETYLTRANSFERASE 20"/>
    <property type="match status" value="1"/>
</dbReference>
<proteinExistence type="inferred from homology"/>
<comment type="catalytic activity">
    <reaction evidence="16">
        <text>N-terminal L-methionyl-L-glutamyl-[protein] + acetyl-CoA = N-terminal N(alpha)-acetyl-L-methionyl-L-glutamyl-[protein] + CoA + H(+)</text>
        <dbReference type="Rhea" id="RHEA:50488"/>
        <dbReference type="Rhea" id="RHEA-COMP:12696"/>
        <dbReference type="Rhea" id="RHEA-COMP:12697"/>
        <dbReference type="ChEBI" id="CHEBI:15378"/>
        <dbReference type="ChEBI" id="CHEBI:57287"/>
        <dbReference type="ChEBI" id="CHEBI:57288"/>
        <dbReference type="ChEBI" id="CHEBI:133359"/>
        <dbReference type="ChEBI" id="CHEBI:133360"/>
        <dbReference type="EC" id="2.3.1.254"/>
    </reaction>
</comment>
<protein>
    <recommendedName>
        <fullName evidence="6">N-alpha-acetyltransferase 20</fullName>
        <ecNumber evidence="5">2.3.1.254</ecNumber>
    </recommendedName>
    <alternativeName>
        <fullName evidence="10">Methionine N-acetyltransferase</fullName>
    </alternativeName>
    <alternativeName>
        <fullName evidence="7">N-acetyltransferase 5</fullName>
    </alternativeName>
    <alternativeName>
        <fullName evidence="11">N-terminal acetyltransferase B complex catalytic subunit NAA20</fullName>
    </alternativeName>
    <alternativeName>
        <fullName evidence="9">N-terminal acetyltransferase B complex catalytic subunit NAT5</fullName>
    </alternativeName>
    <alternativeName>
        <fullName evidence="8">NatB catalytic subunit</fullName>
    </alternativeName>
</protein>
<evidence type="ECO:0000256" key="13">
    <source>
        <dbReference type="ARBA" id="ARBA00047385"/>
    </source>
</evidence>
<evidence type="ECO:0000256" key="5">
    <source>
        <dbReference type="ARBA" id="ARBA00039120"/>
    </source>
</evidence>
<evidence type="ECO:0000256" key="10">
    <source>
        <dbReference type="ARBA" id="ARBA00042723"/>
    </source>
</evidence>
<evidence type="ECO:0000256" key="16">
    <source>
        <dbReference type="ARBA" id="ARBA00048890"/>
    </source>
</evidence>